<comment type="cofactor">
    <cofactor evidence="1">
        <name>[4Fe-4S] cluster</name>
        <dbReference type="ChEBI" id="CHEBI:49883"/>
    </cofactor>
</comment>
<dbReference type="GO" id="GO:0051539">
    <property type="term" value="F:4 iron, 4 sulfur cluster binding"/>
    <property type="evidence" value="ECO:0007669"/>
    <property type="project" value="UniProtKB-KW"/>
</dbReference>
<dbReference type="GO" id="GO:0003941">
    <property type="term" value="F:L-serine ammonia-lyase activity"/>
    <property type="evidence" value="ECO:0007669"/>
    <property type="project" value="InterPro"/>
</dbReference>
<dbReference type="Pfam" id="PF03313">
    <property type="entry name" value="SDH_alpha"/>
    <property type="match status" value="1"/>
</dbReference>
<dbReference type="InterPro" id="IPR029009">
    <property type="entry name" value="ASB_dom_sf"/>
</dbReference>
<evidence type="ECO:0000256" key="8">
    <source>
        <dbReference type="ARBA" id="ARBA00023239"/>
    </source>
</evidence>
<accession>A0A813I1Q2</accession>
<evidence type="ECO:0000256" key="4">
    <source>
        <dbReference type="ARBA" id="ARBA00022485"/>
    </source>
</evidence>
<name>A0A813I1Q2_POLGL</name>
<evidence type="ECO:0008006" key="13">
    <source>
        <dbReference type="Google" id="ProtNLM"/>
    </source>
</evidence>
<evidence type="ECO:0000256" key="5">
    <source>
        <dbReference type="ARBA" id="ARBA00022723"/>
    </source>
</evidence>
<keyword evidence="8" id="KW-0456">Lyase</keyword>
<dbReference type="GO" id="GO:0006094">
    <property type="term" value="P:gluconeogenesis"/>
    <property type="evidence" value="ECO:0007669"/>
    <property type="project" value="UniProtKB-KW"/>
</dbReference>
<dbReference type="NCBIfam" id="TIGR00720">
    <property type="entry name" value="sda_mono"/>
    <property type="match status" value="1"/>
</dbReference>
<dbReference type="InterPro" id="IPR005130">
    <property type="entry name" value="Ser_deHydtase-like_asu"/>
</dbReference>
<gene>
    <name evidence="11" type="ORF">PGLA2088_LOCUS3038</name>
</gene>
<proteinExistence type="predicted"/>
<evidence type="ECO:0000313" key="12">
    <source>
        <dbReference type="Proteomes" id="UP000626109"/>
    </source>
</evidence>
<dbReference type="AlphaFoldDB" id="A0A813I1Q2"/>
<dbReference type="InterPro" id="IPR004644">
    <property type="entry name" value="Fe-S_L-Ser_mono"/>
</dbReference>
<evidence type="ECO:0000256" key="3">
    <source>
        <dbReference type="ARBA" id="ARBA00022432"/>
    </source>
</evidence>
<evidence type="ECO:0000313" key="11">
    <source>
        <dbReference type="EMBL" id="CAE8644421.1"/>
    </source>
</evidence>
<feature type="domain" description="Serine dehydratase-like alpha subunit" evidence="9">
    <location>
        <begin position="265"/>
        <end position="548"/>
    </location>
</feature>
<dbReference type="PANTHER" id="PTHR30182">
    <property type="entry name" value="L-SERINE DEHYDRATASE"/>
    <property type="match status" value="1"/>
</dbReference>
<dbReference type="Gene3D" id="3.30.1330.90">
    <property type="entry name" value="D-3-phosphoglycerate dehydrogenase, domain 3"/>
    <property type="match status" value="1"/>
</dbReference>
<evidence type="ECO:0000259" key="10">
    <source>
        <dbReference type="Pfam" id="PF03315"/>
    </source>
</evidence>
<dbReference type="PANTHER" id="PTHR30182:SF1">
    <property type="entry name" value="L-SERINE DEHYDRATASE 1"/>
    <property type="match status" value="1"/>
</dbReference>
<dbReference type="EMBL" id="CAJNNW010002569">
    <property type="protein sequence ID" value="CAE8644421.1"/>
    <property type="molecule type" value="Genomic_DNA"/>
</dbReference>
<protein>
    <recommendedName>
        <fullName evidence="13">L-serine ammonia-lyase</fullName>
    </recommendedName>
</protein>
<dbReference type="Pfam" id="PF03315">
    <property type="entry name" value="SDH_beta"/>
    <property type="match status" value="1"/>
</dbReference>
<reference evidence="11" key="1">
    <citation type="submission" date="2021-02" db="EMBL/GenBank/DDBJ databases">
        <authorList>
            <person name="Dougan E. K."/>
            <person name="Rhodes N."/>
            <person name="Thang M."/>
            <person name="Chan C."/>
        </authorList>
    </citation>
    <scope>NUCLEOTIDE SEQUENCE</scope>
</reference>
<evidence type="ECO:0000256" key="1">
    <source>
        <dbReference type="ARBA" id="ARBA00001966"/>
    </source>
</evidence>
<evidence type="ECO:0000256" key="7">
    <source>
        <dbReference type="ARBA" id="ARBA00023014"/>
    </source>
</evidence>
<evidence type="ECO:0000256" key="2">
    <source>
        <dbReference type="ARBA" id="ARBA00004742"/>
    </source>
</evidence>
<keyword evidence="5" id="KW-0479">Metal-binding</keyword>
<comment type="caution">
    <text evidence="11">The sequence shown here is derived from an EMBL/GenBank/DDBJ whole genome shotgun (WGS) entry which is preliminary data.</text>
</comment>
<keyword evidence="6" id="KW-0408">Iron</keyword>
<evidence type="ECO:0000259" key="9">
    <source>
        <dbReference type="Pfam" id="PF03313"/>
    </source>
</evidence>
<dbReference type="GO" id="GO:0046872">
    <property type="term" value="F:metal ion binding"/>
    <property type="evidence" value="ECO:0007669"/>
    <property type="project" value="UniProtKB-KW"/>
</dbReference>
<keyword evidence="3" id="KW-0312">Gluconeogenesis</keyword>
<sequence>MAESMAGLTVCDAKPDIEDTPDAQPTMCTSGRSRSCNLCTPAALSRMGSSSASLDLFDTPEFLGARRATTFINPVSTSVFDIFKIGIGPSSSHTVGPMIACRNFAKQLVADKMLHHIAHITVELRGSLALTGIGHCTNKAVVLGLHGVAPSEVDPTGIDSFLAEVKECGKMAVGFGHEFIMLDFDEERDVILVADELPLHPNAMICQAFAADGTCLKEVRYYSTGGGFVFTGEEMLAGGSGKALGPAPPIPFTSMSDLLRVCEASGLDIAGVMRKNEEARRSPEQVQSGLGEIWFVMEQCVDRGLRADLAGEVLPGPLGLQRRAPSLYKHANHEQEDTAKGIQAFPAGGVMDELRWLDCYALAVMEENAGMGRVVTAPTNGAAGVVPAVLTYFMRHLRDKQPEDKRQGPATFLLTAAVAGILAKEHAFISGAAGGCQAAVGTATAMAAAGLCAALNGTPAQVEEAAEIAMEDSLGMTCDPILGLVQVPCIERNTMGASRALNAVALVLKSPLTQRRSMLRYDDVLRVMKETGKDMDSRYRETAQGGLAADYERSLENDPELRSKVLASMGFDRVRHGTRQRTKREVTYEELAAQLITERTSTQSLSKC</sequence>
<dbReference type="InterPro" id="IPR005131">
    <property type="entry name" value="Ser_deHydtase_bsu"/>
</dbReference>
<dbReference type="InterPro" id="IPR051318">
    <property type="entry name" value="Fe-S_L-Ser"/>
</dbReference>
<evidence type="ECO:0000256" key="6">
    <source>
        <dbReference type="ARBA" id="ARBA00023004"/>
    </source>
</evidence>
<organism evidence="11 12">
    <name type="scientific">Polarella glacialis</name>
    <name type="common">Dinoflagellate</name>
    <dbReference type="NCBI Taxonomy" id="89957"/>
    <lineage>
        <taxon>Eukaryota</taxon>
        <taxon>Sar</taxon>
        <taxon>Alveolata</taxon>
        <taxon>Dinophyceae</taxon>
        <taxon>Suessiales</taxon>
        <taxon>Suessiaceae</taxon>
        <taxon>Polarella</taxon>
    </lineage>
</organism>
<keyword evidence="7" id="KW-0411">Iron-sulfur</keyword>
<feature type="domain" description="Serine dehydratase beta chain" evidence="10">
    <location>
        <begin position="78"/>
        <end position="233"/>
    </location>
</feature>
<dbReference type="Proteomes" id="UP000626109">
    <property type="component" value="Unassembled WGS sequence"/>
</dbReference>
<dbReference type="SUPFAM" id="SSF143548">
    <property type="entry name" value="Serine metabolism enzymes domain"/>
    <property type="match status" value="1"/>
</dbReference>
<dbReference type="FunFam" id="3.30.1330.90:FF:000001">
    <property type="entry name" value="L-serine ammonia-lyase 1"/>
    <property type="match status" value="1"/>
</dbReference>
<comment type="pathway">
    <text evidence="2">Carbohydrate biosynthesis; gluconeogenesis.</text>
</comment>
<keyword evidence="4" id="KW-0004">4Fe-4S</keyword>